<comment type="caution">
    <text evidence="1">The sequence shown here is derived from an EMBL/GenBank/DDBJ whole genome shotgun (WGS) entry which is preliminary data.</text>
</comment>
<evidence type="ECO:0000313" key="1">
    <source>
        <dbReference type="EMBL" id="KAL3503937.1"/>
    </source>
</evidence>
<accession>A0ABD2Y8Z6</accession>
<dbReference type="Proteomes" id="UP001630127">
    <property type="component" value="Unassembled WGS sequence"/>
</dbReference>
<reference evidence="1 2" key="1">
    <citation type="submission" date="2024-11" db="EMBL/GenBank/DDBJ databases">
        <title>A near-complete genome assembly of Cinchona calisaya.</title>
        <authorList>
            <person name="Lian D.C."/>
            <person name="Zhao X.W."/>
            <person name="Wei L."/>
        </authorList>
    </citation>
    <scope>NUCLEOTIDE SEQUENCE [LARGE SCALE GENOMIC DNA]</scope>
    <source>
        <tissue evidence="1">Nenye</tissue>
    </source>
</reference>
<dbReference type="AlphaFoldDB" id="A0ABD2Y8Z6"/>
<protein>
    <submittedName>
        <fullName evidence="1">Uncharacterized protein</fullName>
    </submittedName>
</protein>
<sequence>MVGFMELNRQAITKEFSDLHTLNFEFPSKFFHLSSQMVELDPSSMTNFMDCAHSRYFLLFSELDQVVRSLSSMGLGGSVWFTKSRYVYLKRSRGSSFFSFGRFSHERKEFTSALMP</sequence>
<proteinExistence type="predicted"/>
<organism evidence="1 2">
    <name type="scientific">Cinchona calisaya</name>
    <dbReference type="NCBI Taxonomy" id="153742"/>
    <lineage>
        <taxon>Eukaryota</taxon>
        <taxon>Viridiplantae</taxon>
        <taxon>Streptophyta</taxon>
        <taxon>Embryophyta</taxon>
        <taxon>Tracheophyta</taxon>
        <taxon>Spermatophyta</taxon>
        <taxon>Magnoliopsida</taxon>
        <taxon>eudicotyledons</taxon>
        <taxon>Gunneridae</taxon>
        <taxon>Pentapetalae</taxon>
        <taxon>asterids</taxon>
        <taxon>lamiids</taxon>
        <taxon>Gentianales</taxon>
        <taxon>Rubiaceae</taxon>
        <taxon>Cinchonoideae</taxon>
        <taxon>Cinchoneae</taxon>
        <taxon>Cinchona</taxon>
    </lineage>
</organism>
<dbReference type="EMBL" id="JBJUIK010000014">
    <property type="protein sequence ID" value="KAL3503937.1"/>
    <property type="molecule type" value="Genomic_DNA"/>
</dbReference>
<evidence type="ECO:0000313" key="2">
    <source>
        <dbReference type="Proteomes" id="UP001630127"/>
    </source>
</evidence>
<gene>
    <name evidence="1" type="ORF">ACH5RR_033778</name>
</gene>
<keyword evidence="2" id="KW-1185">Reference proteome</keyword>
<name>A0ABD2Y8Z6_9GENT</name>